<keyword evidence="4 6" id="KW-1133">Transmembrane helix</keyword>
<evidence type="ECO:0000313" key="8">
    <source>
        <dbReference type="Proteomes" id="UP000071778"/>
    </source>
</evidence>
<evidence type="ECO:0000313" key="7">
    <source>
        <dbReference type="EMBL" id="AMP08089.1"/>
    </source>
</evidence>
<name>A0A127PKD5_9BURK</name>
<dbReference type="PANTHER" id="PTHR43652:SF2">
    <property type="entry name" value="BASIC AMINO ACID ANTIPORTER YFCC-RELATED"/>
    <property type="match status" value="1"/>
</dbReference>
<keyword evidence="5 6" id="KW-0472">Membrane</keyword>
<feature type="transmembrane region" description="Helical" evidence="6">
    <location>
        <begin position="26"/>
        <end position="46"/>
    </location>
</feature>
<evidence type="ECO:0000256" key="6">
    <source>
        <dbReference type="SAM" id="Phobius"/>
    </source>
</evidence>
<reference evidence="7 8" key="1">
    <citation type="submission" date="2015-11" db="EMBL/GenBank/DDBJ databases">
        <title>Exploring the genomic traits of fungus-feeding bacterial genus Collimonas.</title>
        <authorList>
            <person name="Song C."/>
            <person name="Schmidt R."/>
            <person name="de Jager V."/>
            <person name="Krzyzanowska D."/>
            <person name="Jongedijk E."/>
            <person name="Cankar K."/>
            <person name="Beekwilder J."/>
            <person name="van Veen A."/>
            <person name="de Boer W."/>
            <person name="van Veen J.A."/>
            <person name="Garbeva P."/>
        </authorList>
    </citation>
    <scope>NUCLEOTIDE SEQUENCE [LARGE SCALE GENOMIC DNA]</scope>
    <source>
        <strain evidence="7 8">Ter282</strain>
    </source>
</reference>
<dbReference type="AlphaFoldDB" id="A0A127PKD5"/>
<evidence type="ECO:0000256" key="5">
    <source>
        <dbReference type="ARBA" id="ARBA00023136"/>
    </source>
</evidence>
<dbReference type="Proteomes" id="UP000071778">
    <property type="component" value="Chromosome"/>
</dbReference>
<proteinExistence type="predicted"/>
<dbReference type="InterPro" id="IPR051679">
    <property type="entry name" value="DASS-Related_Transporters"/>
</dbReference>
<evidence type="ECO:0000256" key="2">
    <source>
        <dbReference type="ARBA" id="ARBA00022475"/>
    </source>
</evidence>
<feature type="transmembrane region" description="Helical" evidence="6">
    <location>
        <begin position="329"/>
        <end position="346"/>
    </location>
</feature>
<feature type="transmembrane region" description="Helical" evidence="6">
    <location>
        <begin position="366"/>
        <end position="386"/>
    </location>
</feature>
<feature type="transmembrane region" description="Helical" evidence="6">
    <location>
        <begin position="452"/>
        <end position="476"/>
    </location>
</feature>
<protein>
    <submittedName>
        <fullName evidence="7">Na+/H+ antiporter family protein</fullName>
    </submittedName>
</protein>
<accession>A0A127PKD5</accession>
<evidence type="ECO:0000256" key="4">
    <source>
        <dbReference type="ARBA" id="ARBA00022989"/>
    </source>
</evidence>
<feature type="transmembrane region" description="Helical" evidence="6">
    <location>
        <begin position="269"/>
        <end position="291"/>
    </location>
</feature>
<organism evidence="7 8">
    <name type="scientific">Collimonas arenae</name>
    <dbReference type="NCBI Taxonomy" id="279058"/>
    <lineage>
        <taxon>Bacteria</taxon>
        <taxon>Pseudomonadati</taxon>
        <taxon>Pseudomonadota</taxon>
        <taxon>Betaproteobacteria</taxon>
        <taxon>Burkholderiales</taxon>
        <taxon>Oxalobacteraceae</taxon>
        <taxon>Collimonas</taxon>
    </lineage>
</organism>
<feature type="transmembrane region" description="Helical" evidence="6">
    <location>
        <begin position="297"/>
        <end position="317"/>
    </location>
</feature>
<keyword evidence="3 6" id="KW-0812">Transmembrane</keyword>
<dbReference type="OrthoDB" id="255482at2"/>
<feature type="transmembrane region" description="Helical" evidence="6">
    <location>
        <begin position="169"/>
        <end position="191"/>
    </location>
</feature>
<gene>
    <name evidence="7" type="ORF">CAter282_0267</name>
</gene>
<sequence>MGASHISSGTIAADVHDGPQRKHTAISPYVLLFVVLLIAEIATWIIPAGEFDRIVKNGISFVVPHSLKSVPQHGIGLGAVFMAIANGMVASAPIIFLILFTGGALAVLEKTGAIKAALGRIGAGSNAQDVSVIVTVCIIFSLLGTIGVVTNSVVAFVPLGLLIARSLRLPAVFGVAFIYLGTYSGFNSGVLNPVTTGLSQRLAELPMFSGLAFRSAVYVLFVIATIGFLIVNVRAYRRNPQARRFLIAEHDLVTAGPVENSARLTRRQIAAIVFSVVALCIFVFGAVEMHWGEVEMISMFMIVAIGSGLICGVRPTQIADEFLAGSGKLVHGALIVGLARAISTVLSSGKILDPIVNLLSDMLAPLHPMMAAIGMFLSAAVMHIAISSGSGESAALIPIFAPLGDALHLTRQVTVQAVLLGEGIMNCFNPTSGVLMAVLATARIPYGQWVRFLIPLILLWSIISIAALIVGVLIHWGPF</sequence>
<evidence type="ECO:0000256" key="1">
    <source>
        <dbReference type="ARBA" id="ARBA00004651"/>
    </source>
</evidence>
<keyword evidence="2" id="KW-1003">Cell membrane</keyword>
<dbReference type="PANTHER" id="PTHR43652">
    <property type="entry name" value="BASIC AMINO ACID ANTIPORTER YFCC-RELATED"/>
    <property type="match status" value="1"/>
</dbReference>
<feature type="transmembrane region" description="Helical" evidence="6">
    <location>
        <begin position="211"/>
        <end position="233"/>
    </location>
</feature>
<dbReference type="GO" id="GO:0005886">
    <property type="term" value="C:plasma membrane"/>
    <property type="evidence" value="ECO:0007669"/>
    <property type="project" value="UniProtKB-SubCell"/>
</dbReference>
<dbReference type="EMBL" id="CP013235">
    <property type="protein sequence ID" value="AMP08089.1"/>
    <property type="molecule type" value="Genomic_DNA"/>
</dbReference>
<evidence type="ECO:0000256" key="3">
    <source>
        <dbReference type="ARBA" id="ARBA00022692"/>
    </source>
</evidence>
<feature type="transmembrane region" description="Helical" evidence="6">
    <location>
        <begin position="75"/>
        <end position="100"/>
    </location>
</feature>
<comment type="subcellular location">
    <subcellularLocation>
        <location evidence="1">Cell membrane</location>
        <topology evidence="1">Multi-pass membrane protein</topology>
    </subcellularLocation>
</comment>
<keyword evidence="8" id="KW-1185">Reference proteome</keyword>
<dbReference type="PATRIC" id="fig|279058.17.peg.288"/>
<dbReference type="InterPro" id="IPR018385">
    <property type="entry name" value="C4_dicarb_anaerob_car-like"/>
</dbReference>
<feature type="transmembrane region" description="Helical" evidence="6">
    <location>
        <begin position="132"/>
        <end position="157"/>
    </location>
</feature>
<dbReference type="Pfam" id="PF03606">
    <property type="entry name" value="DcuC"/>
    <property type="match status" value="1"/>
</dbReference>